<keyword evidence="3" id="KW-0812">Transmembrane</keyword>
<comment type="similarity">
    <text evidence="2">Belongs to the CDP-alcohol phosphatidyltransferase class-I family.</text>
</comment>
<dbReference type="KEGG" id="oxy:HCG48_24400"/>
<feature type="transmembrane region" description="Helical" evidence="3">
    <location>
        <begin position="12"/>
        <end position="34"/>
    </location>
</feature>
<dbReference type="GO" id="GO:0016780">
    <property type="term" value="F:phosphotransferase activity, for other substituted phosphate groups"/>
    <property type="evidence" value="ECO:0007669"/>
    <property type="project" value="InterPro"/>
</dbReference>
<keyword evidence="3" id="KW-0472">Membrane</keyword>
<evidence type="ECO:0000313" key="5">
    <source>
        <dbReference type="Proteomes" id="UP000500857"/>
    </source>
</evidence>
<keyword evidence="5" id="KW-1185">Reference proteome</keyword>
<feature type="transmembrane region" description="Helical" evidence="3">
    <location>
        <begin position="141"/>
        <end position="166"/>
    </location>
</feature>
<dbReference type="Proteomes" id="UP000500857">
    <property type="component" value="Chromosome"/>
</dbReference>
<dbReference type="InterPro" id="IPR048254">
    <property type="entry name" value="CDP_ALCOHOL_P_TRANSF_CS"/>
</dbReference>
<keyword evidence="3" id="KW-1133">Transmembrane helix</keyword>
<dbReference type="Gene3D" id="1.20.120.1760">
    <property type="match status" value="1"/>
</dbReference>
<dbReference type="InterPro" id="IPR043130">
    <property type="entry name" value="CDP-OH_PTrfase_TM_dom"/>
</dbReference>
<reference evidence="4 5" key="1">
    <citation type="submission" date="2020-04" db="EMBL/GenBank/DDBJ databases">
        <authorList>
            <person name="Basu S."/>
            <person name="Maruthanayagam V."/>
            <person name="Chakraborty S."/>
            <person name="Pramanik A."/>
            <person name="Mukherjee J."/>
            <person name="Brink B."/>
        </authorList>
    </citation>
    <scope>NUCLEOTIDE SEQUENCE [LARGE SCALE GENOMIC DNA]</scope>
    <source>
        <strain evidence="4 5">AP17</strain>
    </source>
</reference>
<evidence type="ECO:0000256" key="1">
    <source>
        <dbReference type="ARBA" id="ARBA00022679"/>
    </source>
</evidence>
<gene>
    <name evidence="4" type="ORF">HCG48_24400</name>
</gene>
<evidence type="ECO:0000256" key="2">
    <source>
        <dbReference type="RuleBase" id="RU003750"/>
    </source>
</evidence>
<sequence length="183" mass="19531">MIEPIAKTIAKFGISPNAITAMSAILNLVAGIFIAFGEPIFGGCLMAFIAMPLDVLDGAVARVLGRSTAFGAFFDSVLDRFSEGAILIGIAALLIQRQEFITVLVCDLALLGSLMVSYTRARAEGLGIECKVGWFPRLGRVIVLATGLILNVLDLAIWILAIASLFTALQRIVHVYQVTHADP</sequence>
<dbReference type="GO" id="GO:0016020">
    <property type="term" value="C:membrane"/>
    <property type="evidence" value="ECO:0007669"/>
    <property type="project" value="InterPro"/>
</dbReference>
<dbReference type="RefSeq" id="WP_168571501.1">
    <property type="nucleotide sequence ID" value="NZ_CP051167.1"/>
</dbReference>
<evidence type="ECO:0000256" key="3">
    <source>
        <dbReference type="SAM" id="Phobius"/>
    </source>
</evidence>
<keyword evidence="1 2" id="KW-0808">Transferase</keyword>
<dbReference type="EMBL" id="CP051167">
    <property type="protein sequence ID" value="QIZ73355.1"/>
    <property type="molecule type" value="Genomic_DNA"/>
</dbReference>
<feature type="transmembrane region" description="Helical" evidence="3">
    <location>
        <begin position="40"/>
        <end position="65"/>
    </location>
</feature>
<dbReference type="InterPro" id="IPR000462">
    <property type="entry name" value="CDP-OH_P_trans"/>
</dbReference>
<dbReference type="GO" id="GO:0008654">
    <property type="term" value="P:phospholipid biosynthetic process"/>
    <property type="evidence" value="ECO:0007669"/>
    <property type="project" value="InterPro"/>
</dbReference>
<accession>A0A6H1U3Y2</accession>
<dbReference type="PROSITE" id="PS00379">
    <property type="entry name" value="CDP_ALCOHOL_P_TRANSF"/>
    <property type="match status" value="1"/>
</dbReference>
<dbReference type="AlphaFoldDB" id="A0A6H1U3Y2"/>
<name>A0A6H1U3Y2_9CYAN</name>
<evidence type="ECO:0000313" key="4">
    <source>
        <dbReference type="EMBL" id="QIZ73355.1"/>
    </source>
</evidence>
<dbReference type="Pfam" id="PF01066">
    <property type="entry name" value="CDP-OH_P_transf"/>
    <property type="match status" value="1"/>
</dbReference>
<proteinExistence type="inferred from homology"/>
<protein>
    <submittedName>
        <fullName evidence="4">CDP-alcohol phosphatidyltransferase family protein</fullName>
    </submittedName>
</protein>
<organism evidence="4 5">
    <name type="scientific">Oxynema aestuarii AP17</name>
    <dbReference type="NCBI Taxonomy" id="2064643"/>
    <lineage>
        <taxon>Bacteria</taxon>
        <taxon>Bacillati</taxon>
        <taxon>Cyanobacteriota</taxon>
        <taxon>Cyanophyceae</taxon>
        <taxon>Oscillatoriophycideae</taxon>
        <taxon>Oscillatoriales</taxon>
        <taxon>Oscillatoriaceae</taxon>
        <taxon>Oxynema</taxon>
        <taxon>Oxynema aestuarii</taxon>
    </lineage>
</organism>